<gene>
    <name evidence="1" type="ORF">XthCFBP4691_01160</name>
</gene>
<evidence type="ECO:0000313" key="1">
    <source>
        <dbReference type="EMBL" id="PPT93250.1"/>
    </source>
</evidence>
<sequence>MPHTSSADELKATQRQLAAIVATAETTTPSTPSGRPSDRLVEGLAGLWQAMLGTFGHAWSSQYGMSPINSKTGELSQAGKAWAEAVQGLTGRQLAAGVLAAQRTGHEFPPNAARFRVMALGLPSLTEVERQLAPGQSRSSYAVLVWSLVDAYRYRSADGRDQQRMLRAAFDAAMQHILAGGKLPATVAASIAYERPTAPAVADPARAREAMLRAASELGLGVDGAGA</sequence>
<comment type="caution">
    <text evidence="1">The sequence shown here is derived from an EMBL/GenBank/DDBJ whole genome shotgun (WGS) entry which is preliminary data.</text>
</comment>
<protein>
    <submittedName>
        <fullName evidence="1">Uncharacterized protein</fullName>
    </submittedName>
</protein>
<organism evidence="1 2">
    <name type="scientific">Xanthomonas theicola</name>
    <dbReference type="NCBI Taxonomy" id="56464"/>
    <lineage>
        <taxon>Bacteria</taxon>
        <taxon>Pseudomonadati</taxon>
        <taxon>Pseudomonadota</taxon>
        <taxon>Gammaproteobacteria</taxon>
        <taxon>Lysobacterales</taxon>
        <taxon>Lysobacteraceae</taxon>
        <taxon>Xanthomonas</taxon>
    </lineage>
</organism>
<dbReference type="RefSeq" id="WP_185817382.1">
    <property type="nucleotide sequence ID" value="NZ_CP049017.1"/>
</dbReference>
<proteinExistence type="predicted"/>
<keyword evidence="2" id="KW-1185">Reference proteome</keyword>
<reference evidence="1 2" key="1">
    <citation type="submission" date="2016-08" db="EMBL/GenBank/DDBJ databases">
        <title>Evolution of the type three secretion system and type three effector repertoires in Xanthomonas.</title>
        <authorList>
            <person name="Merda D."/>
            <person name="Briand M."/>
            <person name="Bosis E."/>
            <person name="Rousseau C."/>
            <person name="Portier P."/>
            <person name="Jacques M.-A."/>
            <person name="Fischer-Le Saux M."/>
        </authorList>
    </citation>
    <scope>NUCLEOTIDE SEQUENCE [LARGE SCALE GENOMIC DNA]</scope>
    <source>
        <strain evidence="1 2">CFBP 4691</strain>
    </source>
</reference>
<dbReference type="Proteomes" id="UP000239898">
    <property type="component" value="Unassembled WGS sequence"/>
</dbReference>
<name>A0A2S6ZMB4_9XANT</name>
<evidence type="ECO:0000313" key="2">
    <source>
        <dbReference type="Proteomes" id="UP000239898"/>
    </source>
</evidence>
<accession>A0A2S6ZMB4</accession>
<dbReference type="AlphaFoldDB" id="A0A2S6ZMB4"/>
<dbReference type="EMBL" id="MIGX01000002">
    <property type="protein sequence ID" value="PPT93250.1"/>
    <property type="molecule type" value="Genomic_DNA"/>
</dbReference>